<dbReference type="AlphaFoldDB" id="A0AAV2RHY8"/>
<reference evidence="4 5" key="1">
    <citation type="submission" date="2024-05" db="EMBL/GenBank/DDBJ databases">
        <authorList>
            <person name="Wallberg A."/>
        </authorList>
    </citation>
    <scope>NUCLEOTIDE SEQUENCE [LARGE SCALE GENOMIC DNA]</scope>
</reference>
<comment type="caution">
    <text evidence="4">The sequence shown here is derived from an EMBL/GenBank/DDBJ whole genome shotgun (WGS) entry which is preliminary data.</text>
</comment>
<dbReference type="FunFam" id="3.40.50.720:FF:000047">
    <property type="entry name" value="NADP-dependent L-serine/L-allo-threonine dehydrogenase"/>
    <property type="match status" value="1"/>
</dbReference>
<organism evidence="4 5">
    <name type="scientific">Meganyctiphanes norvegica</name>
    <name type="common">Northern krill</name>
    <name type="synonym">Thysanopoda norvegica</name>
    <dbReference type="NCBI Taxonomy" id="48144"/>
    <lineage>
        <taxon>Eukaryota</taxon>
        <taxon>Metazoa</taxon>
        <taxon>Ecdysozoa</taxon>
        <taxon>Arthropoda</taxon>
        <taxon>Crustacea</taxon>
        <taxon>Multicrustacea</taxon>
        <taxon>Malacostraca</taxon>
        <taxon>Eumalacostraca</taxon>
        <taxon>Eucarida</taxon>
        <taxon>Euphausiacea</taxon>
        <taxon>Euphausiidae</taxon>
        <taxon>Meganyctiphanes</taxon>
    </lineage>
</organism>
<gene>
    <name evidence="4" type="ORF">MNOR_LOCUS24363</name>
</gene>
<keyword evidence="2" id="KW-0560">Oxidoreductase</keyword>
<proteinExistence type="inferred from homology"/>
<evidence type="ECO:0008006" key="6">
    <source>
        <dbReference type="Google" id="ProtNLM"/>
    </source>
</evidence>
<keyword evidence="5" id="KW-1185">Reference proteome</keyword>
<dbReference type="PANTHER" id="PTHR43115">
    <property type="entry name" value="DEHYDROGENASE/REDUCTASE SDR FAMILY MEMBER 11"/>
    <property type="match status" value="1"/>
</dbReference>
<dbReference type="InterPro" id="IPR036291">
    <property type="entry name" value="NAD(P)-bd_dom_sf"/>
</dbReference>
<dbReference type="Pfam" id="PF00106">
    <property type="entry name" value="adh_short"/>
    <property type="match status" value="1"/>
</dbReference>
<accession>A0AAV2RHY8</accession>
<evidence type="ECO:0000256" key="3">
    <source>
        <dbReference type="RuleBase" id="RU000363"/>
    </source>
</evidence>
<dbReference type="PRINTS" id="PR00080">
    <property type="entry name" value="SDRFAMILY"/>
</dbReference>
<dbReference type="GO" id="GO:0016616">
    <property type="term" value="F:oxidoreductase activity, acting on the CH-OH group of donors, NAD or NADP as acceptor"/>
    <property type="evidence" value="ECO:0007669"/>
    <property type="project" value="UniProtKB-ARBA"/>
</dbReference>
<evidence type="ECO:0000256" key="2">
    <source>
        <dbReference type="ARBA" id="ARBA00023002"/>
    </source>
</evidence>
<comment type="similarity">
    <text evidence="1 3">Belongs to the short-chain dehydrogenases/reductases (SDR) family.</text>
</comment>
<evidence type="ECO:0000313" key="4">
    <source>
        <dbReference type="EMBL" id="CAL4124248.1"/>
    </source>
</evidence>
<dbReference type="InterPro" id="IPR002347">
    <property type="entry name" value="SDR_fam"/>
</dbReference>
<evidence type="ECO:0000313" key="5">
    <source>
        <dbReference type="Proteomes" id="UP001497623"/>
    </source>
</evidence>
<sequence>MNRWNGRVALVTGASSGIGAAICRQLVEHGMTVIGAARSHSKVQELADELKGQKGSLHAIRCDISKDNDVRALFATIKQKHGGVDVCINNAGIDSYSPLMDGDVNKWRAMFDVNVIGLSHCTREALVSMKERKVDDGQIIHISSIAGHVVISPQMVSAMYTASKYAVNALTEGLRQELRQAKSSIRVSSISPGVVGTGFFSAQQNVSEEKAKEMMGAMLEFKVLEASDIADSAIYILAAPPHVEIDNVMIRPTGQQF</sequence>
<dbReference type="EMBL" id="CAXKWB010022310">
    <property type="protein sequence ID" value="CAL4124248.1"/>
    <property type="molecule type" value="Genomic_DNA"/>
</dbReference>
<dbReference type="Proteomes" id="UP001497623">
    <property type="component" value="Unassembled WGS sequence"/>
</dbReference>
<dbReference type="PRINTS" id="PR00081">
    <property type="entry name" value="GDHRDH"/>
</dbReference>
<evidence type="ECO:0000256" key="1">
    <source>
        <dbReference type="ARBA" id="ARBA00006484"/>
    </source>
</evidence>
<dbReference type="PANTHER" id="PTHR43115:SF4">
    <property type="entry name" value="DEHYDROGENASE_REDUCTASE SDR FAMILY MEMBER 11"/>
    <property type="match status" value="1"/>
</dbReference>
<dbReference type="SUPFAM" id="SSF51735">
    <property type="entry name" value="NAD(P)-binding Rossmann-fold domains"/>
    <property type="match status" value="1"/>
</dbReference>
<dbReference type="Gene3D" id="3.40.50.720">
    <property type="entry name" value="NAD(P)-binding Rossmann-like Domain"/>
    <property type="match status" value="1"/>
</dbReference>
<protein>
    <recommendedName>
        <fullName evidence="6">Dehydrogenase/reductase SDR family member 11</fullName>
    </recommendedName>
</protein>
<name>A0AAV2RHY8_MEGNR</name>